<proteinExistence type="predicted"/>
<feature type="transmembrane region" description="Helical" evidence="1">
    <location>
        <begin position="40"/>
        <end position="59"/>
    </location>
</feature>
<keyword evidence="1" id="KW-0472">Membrane</keyword>
<dbReference type="Proteomes" id="UP000244855">
    <property type="component" value="Unassembled WGS sequence"/>
</dbReference>
<keyword evidence="1" id="KW-0812">Transmembrane</keyword>
<dbReference type="OrthoDB" id="5371583at2759"/>
<evidence type="ECO:0000313" key="3">
    <source>
        <dbReference type="Proteomes" id="UP000244855"/>
    </source>
</evidence>
<evidence type="ECO:0008006" key="4">
    <source>
        <dbReference type="Google" id="ProtNLM"/>
    </source>
</evidence>
<organism evidence="2 3">
    <name type="scientific">Periconia macrospinosa</name>
    <dbReference type="NCBI Taxonomy" id="97972"/>
    <lineage>
        <taxon>Eukaryota</taxon>
        <taxon>Fungi</taxon>
        <taxon>Dikarya</taxon>
        <taxon>Ascomycota</taxon>
        <taxon>Pezizomycotina</taxon>
        <taxon>Dothideomycetes</taxon>
        <taxon>Pleosporomycetidae</taxon>
        <taxon>Pleosporales</taxon>
        <taxon>Massarineae</taxon>
        <taxon>Periconiaceae</taxon>
        <taxon>Periconia</taxon>
    </lineage>
</organism>
<feature type="transmembrane region" description="Helical" evidence="1">
    <location>
        <begin position="196"/>
        <end position="216"/>
    </location>
</feature>
<evidence type="ECO:0000313" key="2">
    <source>
        <dbReference type="EMBL" id="PVI07038.1"/>
    </source>
</evidence>
<keyword evidence="3" id="KW-1185">Reference proteome</keyword>
<dbReference type="EMBL" id="KZ805306">
    <property type="protein sequence ID" value="PVI07038.1"/>
    <property type="molecule type" value="Genomic_DNA"/>
</dbReference>
<feature type="transmembrane region" description="Helical" evidence="1">
    <location>
        <begin position="97"/>
        <end position="118"/>
    </location>
</feature>
<gene>
    <name evidence="2" type="ORF">DM02DRAFT_649369</name>
</gene>
<evidence type="ECO:0000256" key="1">
    <source>
        <dbReference type="SAM" id="Phobius"/>
    </source>
</evidence>
<dbReference type="STRING" id="97972.A0A2V1E8W5"/>
<name>A0A2V1E8W5_9PLEO</name>
<dbReference type="PANTHER" id="PTHR42069:SF1">
    <property type="entry name" value="MARVEL DOMAIN-CONTAINING PROTEIN"/>
    <property type="match status" value="1"/>
</dbReference>
<accession>A0A2V1E8W5</accession>
<keyword evidence="1" id="KW-1133">Transmembrane helix</keyword>
<sequence>MVNSYQYQPPGKTDFADFEGMDNVYQEDAQLKARIRRLRLISRVASTVISIAVLVPITITLHKFLTTKNVFRDVRRDDGTVVNRNPWFKDTKEWPTYMYFAVAAISTTLNFCVLVSYLRGGVESANKSAYVSSFFSWAIMLGNLIVWCVAAALYRTEKATDDIWGWACSPLARKIQKEFADQIDFQQSCTVQSTSWYIGLAQVGAAALTVFTYILVIRRKKTKSKINRRMSQMPGQYPTNY</sequence>
<feature type="transmembrane region" description="Helical" evidence="1">
    <location>
        <begin position="130"/>
        <end position="154"/>
    </location>
</feature>
<dbReference type="AlphaFoldDB" id="A0A2V1E8W5"/>
<reference evidence="2 3" key="1">
    <citation type="journal article" date="2018" name="Sci. Rep.">
        <title>Comparative genomics provides insights into the lifestyle and reveals functional heterogeneity of dark septate endophytic fungi.</title>
        <authorList>
            <person name="Knapp D.G."/>
            <person name="Nemeth J.B."/>
            <person name="Barry K."/>
            <person name="Hainaut M."/>
            <person name="Henrissat B."/>
            <person name="Johnson J."/>
            <person name="Kuo A."/>
            <person name="Lim J.H.P."/>
            <person name="Lipzen A."/>
            <person name="Nolan M."/>
            <person name="Ohm R.A."/>
            <person name="Tamas L."/>
            <person name="Grigoriev I.V."/>
            <person name="Spatafora J.W."/>
            <person name="Nagy L.G."/>
            <person name="Kovacs G.M."/>
        </authorList>
    </citation>
    <scope>NUCLEOTIDE SEQUENCE [LARGE SCALE GENOMIC DNA]</scope>
    <source>
        <strain evidence="2 3">DSE2036</strain>
    </source>
</reference>
<protein>
    <recommendedName>
        <fullName evidence="4">MARVEL domain-containing protein</fullName>
    </recommendedName>
</protein>
<dbReference type="PANTHER" id="PTHR42069">
    <property type="entry name" value="HYPHAL ANASTAMOSIS-8 PROTEIN"/>
    <property type="match status" value="1"/>
</dbReference>